<evidence type="ECO:0000256" key="1">
    <source>
        <dbReference type="ARBA" id="ARBA00022737"/>
    </source>
</evidence>
<dbReference type="SMART" id="SM00239">
    <property type="entry name" value="C2"/>
    <property type="match status" value="1"/>
</dbReference>
<dbReference type="EMBL" id="JAWDGP010007902">
    <property type="protein sequence ID" value="KAK3700839.1"/>
    <property type="molecule type" value="Genomic_DNA"/>
</dbReference>
<dbReference type="GO" id="GO:0098793">
    <property type="term" value="C:presynapse"/>
    <property type="evidence" value="ECO:0007669"/>
    <property type="project" value="GOC"/>
</dbReference>
<dbReference type="GO" id="GO:0070382">
    <property type="term" value="C:exocytic vesicle"/>
    <property type="evidence" value="ECO:0007669"/>
    <property type="project" value="TreeGrafter"/>
</dbReference>
<dbReference type="GO" id="GO:0005509">
    <property type="term" value="F:calcium ion binding"/>
    <property type="evidence" value="ECO:0007669"/>
    <property type="project" value="TreeGrafter"/>
</dbReference>
<keyword evidence="1" id="KW-0677">Repeat</keyword>
<evidence type="ECO:0000259" key="2">
    <source>
        <dbReference type="PROSITE" id="PS50004"/>
    </source>
</evidence>
<organism evidence="3 4">
    <name type="scientific">Elysia crispata</name>
    <name type="common">lettuce slug</name>
    <dbReference type="NCBI Taxonomy" id="231223"/>
    <lineage>
        <taxon>Eukaryota</taxon>
        <taxon>Metazoa</taxon>
        <taxon>Spiralia</taxon>
        <taxon>Lophotrochozoa</taxon>
        <taxon>Mollusca</taxon>
        <taxon>Gastropoda</taxon>
        <taxon>Heterobranchia</taxon>
        <taxon>Euthyneura</taxon>
        <taxon>Panpulmonata</taxon>
        <taxon>Sacoglossa</taxon>
        <taxon>Placobranchoidea</taxon>
        <taxon>Plakobranchidae</taxon>
        <taxon>Elysia</taxon>
    </lineage>
</organism>
<dbReference type="GO" id="GO:0006906">
    <property type="term" value="P:vesicle fusion"/>
    <property type="evidence" value="ECO:0007669"/>
    <property type="project" value="TreeGrafter"/>
</dbReference>
<keyword evidence="4" id="KW-1185">Reference proteome</keyword>
<dbReference type="GO" id="GO:0048791">
    <property type="term" value="P:calcium ion-regulated exocytosis of neurotransmitter"/>
    <property type="evidence" value="ECO:0007669"/>
    <property type="project" value="TreeGrafter"/>
</dbReference>
<feature type="domain" description="C2" evidence="2">
    <location>
        <begin position="155"/>
        <end position="288"/>
    </location>
</feature>
<reference evidence="3" key="1">
    <citation type="journal article" date="2023" name="G3 (Bethesda)">
        <title>A reference genome for the long-term kleptoplast-retaining sea slug Elysia crispata morphotype clarki.</title>
        <authorList>
            <person name="Eastman K.E."/>
            <person name="Pendleton A.L."/>
            <person name="Shaikh M.A."/>
            <person name="Suttiyut T."/>
            <person name="Ogas R."/>
            <person name="Tomko P."/>
            <person name="Gavelis G."/>
            <person name="Widhalm J.R."/>
            <person name="Wisecaver J.H."/>
        </authorList>
    </citation>
    <scope>NUCLEOTIDE SEQUENCE</scope>
    <source>
        <strain evidence="3">ECLA1</strain>
    </source>
</reference>
<protein>
    <recommendedName>
        <fullName evidence="2">C2 domain-containing protein</fullName>
    </recommendedName>
</protein>
<accession>A0AAE0XNZ7</accession>
<dbReference type="GO" id="GO:0000149">
    <property type="term" value="F:SNARE binding"/>
    <property type="evidence" value="ECO:0007669"/>
    <property type="project" value="TreeGrafter"/>
</dbReference>
<proteinExistence type="predicted"/>
<dbReference type="PROSITE" id="PS50004">
    <property type="entry name" value="C2"/>
    <property type="match status" value="1"/>
</dbReference>
<dbReference type="GO" id="GO:0005886">
    <property type="term" value="C:plasma membrane"/>
    <property type="evidence" value="ECO:0007669"/>
    <property type="project" value="TreeGrafter"/>
</dbReference>
<dbReference type="FunFam" id="2.60.40.150:FF:000028">
    <property type="entry name" value="Synaptotagmin 7"/>
    <property type="match status" value="1"/>
</dbReference>
<name>A0AAE0XNZ7_9GAST</name>
<dbReference type="PANTHER" id="PTHR10024">
    <property type="entry name" value="SYNAPTOTAGMIN"/>
    <property type="match status" value="1"/>
</dbReference>
<dbReference type="PRINTS" id="PR00399">
    <property type="entry name" value="SYNAPTOTAGMN"/>
</dbReference>
<dbReference type="Gene3D" id="2.60.40.150">
    <property type="entry name" value="C2 domain"/>
    <property type="match status" value="2"/>
</dbReference>
<comment type="caution">
    <text evidence="3">The sequence shown here is derived from an EMBL/GenBank/DDBJ whole genome shotgun (WGS) entry which is preliminary data.</text>
</comment>
<dbReference type="GO" id="GO:0001786">
    <property type="term" value="F:phosphatidylserine binding"/>
    <property type="evidence" value="ECO:0007669"/>
    <property type="project" value="TreeGrafter"/>
</dbReference>
<dbReference type="GO" id="GO:0030424">
    <property type="term" value="C:axon"/>
    <property type="evidence" value="ECO:0007669"/>
    <property type="project" value="TreeGrafter"/>
</dbReference>
<dbReference type="InterPro" id="IPR035892">
    <property type="entry name" value="C2_domain_sf"/>
</dbReference>
<dbReference type="PANTHER" id="PTHR10024:SF344">
    <property type="entry name" value="SYNAPTOTAGMIN-7"/>
    <property type="match status" value="1"/>
</dbReference>
<gene>
    <name evidence="3" type="ORF">RRG08_011596</name>
</gene>
<dbReference type="AlphaFoldDB" id="A0AAE0XNZ7"/>
<dbReference type="InterPro" id="IPR001565">
    <property type="entry name" value="Synaptotagmin"/>
</dbReference>
<sequence>MYFSKIKPTGTREFPGVLGWFNRHQTSIVGSQTASEPFGDSDSSEDKLVSSCGPSLTVMFPAQTIHSREWFVQGFWNLSRLLHITGAQVGLDRERTCWPHNKLLEKTLYLQVIDYDRFSRDDPIGETYIPLNAVDLSQSPVSWRYLQPCKDSRGKLGELLLSLCYQPNIGRLTVTVMKAKDLKAKDITGSSDPYVKIWLSYGTTRVEKKKTNIKMRTLNPIYNESFIFDIQWEKIREANLEVSVMDFDKVGRNELIGRVVLGCRSGPMETRHWNDMVSKPRQQVAQWHLLKD</sequence>
<dbReference type="Pfam" id="PF00168">
    <property type="entry name" value="C2"/>
    <property type="match status" value="2"/>
</dbReference>
<dbReference type="PRINTS" id="PR00360">
    <property type="entry name" value="C2DOMAIN"/>
</dbReference>
<dbReference type="GO" id="GO:0005544">
    <property type="term" value="F:calcium-dependent phospholipid binding"/>
    <property type="evidence" value="ECO:0007669"/>
    <property type="project" value="TreeGrafter"/>
</dbReference>
<dbReference type="GO" id="GO:0030276">
    <property type="term" value="F:clathrin binding"/>
    <property type="evidence" value="ECO:0007669"/>
    <property type="project" value="TreeGrafter"/>
</dbReference>
<evidence type="ECO:0000313" key="4">
    <source>
        <dbReference type="Proteomes" id="UP001283361"/>
    </source>
</evidence>
<evidence type="ECO:0000313" key="3">
    <source>
        <dbReference type="EMBL" id="KAK3700839.1"/>
    </source>
</evidence>
<dbReference type="SUPFAM" id="SSF49562">
    <property type="entry name" value="C2 domain (Calcium/lipid-binding domain, CaLB)"/>
    <property type="match status" value="2"/>
</dbReference>
<dbReference type="InterPro" id="IPR000008">
    <property type="entry name" value="C2_dom"/>
</dbReference>
<dbReference type="Proteomes" id="UP001283361">
    <property type="component" value="Unassembled WGS sequence"/>
</dbReference>